<proteinExistence type="predicted"/>
<gene>
    <name evidence="9" type="ORF">SCF082_LOCUS26135</name>
</gene>
<dbReference type="PRINTS" id="PR01463">
    <property type="entry name" value="EAGCHANLFMLY"/>
</dbReference>
<comment type="caution">
    <text evidence="9">The sequence shown here is derived from an EMBL/GenBank/DDBJ whole genome shotgun (WGS) entry which is preliminary data.</text>
</comment>
<evidence type="ECO:0000256" key="4">
    <source>
        <dbReference type="ARBA" id="ARBA00023136"/>
    </source>
</evidence>
<keyword evidence="3 7" id="KW-1133">Transmembrane helix</keyword>
<evidence type="ECO:0000256" key="2">
    <source>
        <dbReference type="ARBA" id="ARBA00022692"/>
    </source>
</evidence>
<comment type="subcellular location">
    <subcellularLocation>
        <location evidence="1">Membrane</location>
        <topology evidence="1">Multi-pass membrane protein</topology>
    </subcellularLocation>
</comment>
<dbReference type="PANTHER" id="PTHR10217:SF435">
    <property type="entry name" value="POTASSIUM VOLTAGE-GATED CHANNEL PROTEIN EAG"/>
    <property type="match status" value="1"/>
</dbReference>
<dbReference type="InterPro" id="IPR003938">
    <property type="entry name" value="K_chnl_volt-dep_EAG/ELK/ERG"/>
</dbReference>
<protein>
    <submittedName>
        <fullName evidence="9">Potassium voltage-gated channel subfamily H member 5 (Ether-a-go-go potassium channel 2) (REAG2) (Voltage-gated potassium channel subunit Kv10.2)</fullName>
    </submittedName>
</protein>
<dbReference type="Gene3D" id="1.10.287.70">
    <property type="match status" value="1"/>
</dbReference>
<evidence type="ECO:0000256" key="3">
    <source>
        <dbReference type="ARBA" id="ARBA00022989"/>
    </source>
</evidence>
<feature type="transmembrane region" description="Helical" evidence="7">
    <location>
        <begin position="383"/>
        <end position="400"/>
    </location>
</feature>
<feature type="transmembrane region" description="Helical" evidence="7">
    <location>
        <begin position="229"/>
        <end position="253"/>
    </location>
</feature>
<keyword evidence="9" id="KW-0406">Ion transport</keyword>
<dbReference type="EMBL" id="CAXAMM010019779">
    <property type="protein sequence ID" value="CAK9046443.1"/>
    <property type="molecule type" value="Genomic_DNA"/>
</dbReference>
<evidence type="ECO:0000256" key="1">
    <source>
        <dbReference type="ARBA" id="ARBA00004141"/>
    </source>
</evidence>
<reference evidence="9 10" key="1">
    <citation type="submission" date="2024-02" db="EMBL/GenBank/DDBJ databases">
        <authorList>
            <person name="Chen Y."/>
            <person name="Shah S."/>
            <person name="Dougan E. K."/>
            <person name="Thang M."/>
            <person name="Chan C."/>
        </authorList>
    </citation>
    <scope>NUCLEOTIDE SEQUENCE [LARGE SCALE GENOMIC DNA]</scope>
</reference>
<keyword evidence="9" id="KW-0813">Transport</keyword>
<dbReference type="InterPro" id="IPR005821">
    <property type="entry name" value="Ion_trans_dom"/>
</dbReference>
<dbReference type="InterPro" id="IPR050818">
    <property type="entry name" value="KCNH_animal-type"/>
</dbReference>
<feature type="transmembrane region" description="Helical" evidence="7">
    <location>
        <begin position="184"/>
        <end position="208"/>
    </location>
</feature>
<evidence type="ECO:0000313" key="9">
    <source>
        <dbReference type="EMBL" id="CAK9046443.1"/>
    </source>
</evidence>
<evidence type="ECO:0000256" key="7">
    <source>
        <dbReference type="SAM" id="Phobius"/>
    </source>
</evidence>
<dbReference type="SUPFAM" id="SSF51206">
    <property type="entry name" value="cAMP-binding domain-like"/>
    <property type="match status" value="1"/>
</dbReference>
<feature type="domain" description="Ion transport" evidence="8">
    <location>
        <begin position="179"/>
        <end position="413"/>
    </location>
</feature>
<feature type="transmembrane region" description="Helical" evidence="7">
    <location>
        <begin position="158"/>
        <end position="178"/>
    </location>
</feature>
<feature type="transmembrane region" description="Helical" evidence="7">
    <location>
        <begin position="351"/>
        <end position="371"/>
    </location>
</feature>
<keyword evidence="4 7" id="KW-0472">Membrane</keyword>
<organism evidence="9 10">
    <name type="scientific">Durusdinium trenchii</name>
    <dbReference type="NCBI Taxonomy" id="1381693"/>
    <lineage>
        <taxon>Eukaryota</taxon>
        <taxon>Sar</taxon>
        <taxon>Alveolata</taxon>
        <taxon>Dinophyceae</taxon>
        <taxon>Suessiales</taxon>
        <taxon>Symbiodiniaceae</taxon>
        <taxon>Durusdinium</taxon>
    </lineage>
</organism>
<evidence type="ECO:0000259" key="8">
    <source>
        <dbReference type="Pfam" id="PF00520"/>
    </source>
</evidence>
<dbReference type="Pfam" id="PF00520">
    <property type="entry name" value="Ion_trans"/>
    <property type="match status" value="1"/>
</dbReference>
<sequence length="664" mass="76003">MTERWRQLLDQLGQELEQQAAQLKDLEDKNRQLLDAEAARKGRLSHASRDSEDSIEVEGGDVVPNVIPRNYHERGSRVSVMDSMEVDPLVPNPPPSLLRPQRPSQASVASLADATKLLAAEKMQLSVLRAEKTIEFAAQRPWWVINPDSNRFSHVWQVVTNFALAFVALVTPLQVGLLEIDWDALFVITWCVDIVFMIDMVLQFITMYPRTTARGMELEYRPSKIAKHYMMTWFCLDFATLIPLDTIGLLAGADRLKDLRSIKIIRVLRLLKLMRLLRSSKLTHRIEIPVSIPYQHVALLRFLLVLILACHWLACVWAMTLKLVDEKYPQWINEIELADAPYGIVTRESPLRIYIASYYFCCYTMTSVGYGDFGPRNVLERMACTWIVLTSGLSWAYILGEVCAIVSEMTAESQRFRKKMHHLNSLMEEQGLPASLRCRLRSFFLQNRHQAQHLTRQKLLDHLSPQLHAEVCTALNLPWIQKVTFFRQFMGLVEALEMEGIHTAPFRACIAEVSRELKVAAFAQREIFDNVQVLYILSKGLVALNSRVGQNGVVWGEDFVLSDTSLIRPVAGFALTYIEVFFLTREDFMGVVERRKVTCPQLAQIVRRYCVRIAVTRGIIAEARRRARHRNSDMKSLLSDRSTYTNSARVSVDHMWPVVPGMLG</sequence>
<evidence type="ECO:0000256" key="5">
    <source>
        <dbReference type="SAM" id="Coils"/>
    </source>
</evidence>
<dbReference type="PANTHER" id="PTHR10217">
    <property type="entry name" value="VOLTAGE AND LIGAND GATED POTASSIUM CHANNEL"/>
    <property type="match status" value="1"/>
</dbReference>
<keyword evidence="9" id="KW-0407">Ion channel</keyword>
<keyword evidence="10" id="KW-1185">Reference proteome</keyword>
<evidence type="ECO:0000313" key="10">
    <source>
        <dbReference type="Proteomes" id="UP001642464"/>
    </source>
</evidence>
<evidence type="ECO:0000256" key="6">
    <source>
        <dbReference type="SAM" id="MobiDB-lite"/>
    </source>
</evidence>
<dbReference type="Gene3D" id="1.10.287.630">
    <property type="entry name" value="Helix hairpin bin"/>
    <property type="match status" value="1"/>
</dbReference>
<keyword evidence="5" id="KW-0175">Coiled coil</keyword>
<dbReference type="InterPro" id="IPR018490">
    <property type="entry name" value="cNMP-bd_dom_sf"/>
</dbReference>
<feature type="coiled-coil region" evidence="5">
    <location>
        <begin position="2"/>
        <end position="36"/>
    </location>
</feature>
<dbReference type="SUPFAM" id="SSF81324">
    <property type="entry name" value="Voltage-gated potassium channels"/>
    <property type="match status" value="1"/>
</dbReference>
<feature type="region of interest" description="Disordered" evidence="6">
    <location>
        <begin position="39"/>
        <end position="60"/>
    </location>
</feature>
<feature type="transmembrane region" description="Helical" evidence="7">
    <location>
        <begin position="298"/>
        <end position="319"/>
    </location>
</feature>
<dbReference type="Proteomes" id="UP001642464">
    <property type="component" value="Unassembled WGS sequence"/>
</dbReference>
<dbReference type="GO" id="GO:0034220">
    <property type="term" value="P:monoatomic ion transmembrane transport"/>
    <property type="evidence" value="ECO:0007669"/>
    <property type="project" value="UniProtKB-KW"/>
</dbReference>
<accession>A0ABP0M5U9</accession>
<name>A0ABP0M5U9_9DINO</name>
<keyword evidence="2 7" id="KW-0812">Transmembrane</keyword>